<protein>
    <submittedName>
        <fullName evidence="1">Uncharacterized protein</fullName>
    </submittedName>
</protein>
<sequence>MTAIVVLKGYEEKAMEIISTAFSSNRFSYEFGTKLSFLFNLSSEKIQPV</sequence>
<gene>
    <name evidence="1" type="ORF">H4683_002983</name>
</gene>
<comment type="caution">
    <text evidence="1">The sequence shown here is derived from an EMBL/GenBank/DDBJ whole genome shotgun (WGS) entry which is preliminary data.</text>
</comment>
<evidence type="ECO:0000313" key="2">
    <source>
        <dbReference type="Proteomes" id="UP000658225"/>
    </source>
</evidence>
<dbReference type="AlphaFoldDB" id="A0A927MJQ1"/>
<keyword evidence="2" id="KW-1185">Reference proteome</keyword>
<dbReference type="EMBL" id="JADBEL010000018">
    <property type="protein sequence ID" value="MBE1555863.1"/>
    <property type="molecule type" value="Genomic_DNA"/>
</dbReference>
<evidence type="ECO:0000313" key="1">
    <source>
        <dbReference type="EMBL" id="MBE1555863.1"/>
    </source>
</evidence>
<reference evidence="1" key="1">
    <citation type="submission" date="2020-10" db="EMBL/GenBank/DDBJ databases">
        <title>Genomic Encyclopedia of Type Strains, Phase IV (KMG-IV): sequencing the most valuable type-strain genomes for metagenomic binning, comparative biology and taxonomic classification.</title>
        <authorList>
            <person name="Goeker M."/>
        </authorList>
    </citation>
    <scope>NUCLEOTIDE SEQUENCE</scope>
    <source>
        <strain evidence="1">DSM 13886</strain>
    </source>
</reference>
<accession>A0A927MJQ1</accession>
<name>A0A927MJQ1_9BACL</name>
<organism evidence="1 2">
    <name type="scientific">Sporosarcina limicola</name>
    <dbReference type="NCBI Taxonomy" id="34101"/>
    <lineage>
        <taxon>Bacteria</taxon>
        <taxon>Bacillati</taxon>
        <taxon>Bacillota</taxon>
        <taxon>Bacilli</taxon>
        <taxon>Bacillales</taxon>
        <taxon>Caryophanaceae</taxon>
        <taxon>Sporosarcina</taxon>
    </lineage>
</organism>
<proteinExistence type="predicted"/>
<dbReference type="Proteomes" id="UP000658225">
    <property type="component" value="Unassembled WGS sequence"/>
</dbReference>